<dbReference type="OrthoDB" id="690068at2759"/>
<feature type="non-terminal residue" evidence="8">
    <location>
        <position position="260"/>
    </location>
</feature>
<evidence type="ECO:0000259" key="7">
    <source>
        <dbReference type="PROSITE" id="PS50888"/>
    </source>
</evidence>
<dbReference type="InterPro" id="IPR011598">
    <property type="entry name" value="bHLH_dom"/>
</dbReference>
<evidence type="ECO:0000256" key="1">
    <source>
        <dbReference type="ARBA" id="ARBA00004123"/>
    </source>
</evidence>
<keyword evidence="5" id="KW-0539">Nucleus</keyword>
<evidence type="ECO:0000256" key="5">
    <source>
        <dbReference type="ARBA" id="ARBA00023242"/>
    </source>
</evidence>
<dbReference type="GO" id="GO:0000981">
    <property type="term" value="F:DNA-binding transcription factor activity, RNA polymerase II-specific"/>
    <property type="evidence" value="ECO:0007669"/>
    <property type="project" value="TreeGrafter"/>
</dbReference>
<dbReference type="InterPro" id="IPR036638">
    <property type="entry name" value="HLH_DNA-bd_sf"/>
</dbReference>
<evidence type="ECO:0000256" key="4">
    <source>
        <dbReference type="ARBA" id="ARBA00023163"/>
    </source>
</evidence>
<dbReference type="GO" id="GO:0000978">
    <property type="term" value="F:RNA polymerase II cis-regulatory region sequence-specific DNA binding"/>
    <property type="evidence" value="ECO:0007669"/>
    <property type="project" value="TreeGrafter"/>
</dbReference>
<dbReference type="SUPFAM" id="SSF47459">
    <property type="entry name" value="HLH, helix-loop-helix DNA-binding domain"/>
    <property type="match status" value="1"/>
</dbReference>
<dbReference type="PANTHER" id="PTHR45776:SF2">
    <property type="entry name" value="MIP04163P"/>
    <property type="match status" value="1"/>
</dbReference>
<dbReference type="Proteomes" id="UP000253551">
    <property type="component" value="Unassembled WGS sequence"/>
</dbReference>
<dbReference type="GO" id="GO:0046983">
    <property type="term" value="F:protein dimerization activity"/>
    <property type="evidence" value="ECO:0007669"/>
    <property type="project" value="InterPro"/>
</dbReference>
<dbReference type="Gene3D" id="4.10.280.10">
    <property type="entry name" value="Helix-loop-helix DNA-binding domain"/>
    <property type="match status" value="1"/>
</dbReference>
<evidence type="ECO:0000313" key="8">
    <source>
        <dbReference type="EMBL" id="RCI07033.1"/>
    </source>
</evidence>
<evidence type="ECO:0000256" key="6">
    <source>
        <dbReference type="SAM" id="MobiDB-lite"/>
    </source>
</evidence>
<keyword evidence="2" id="KW-0805">Transcription regulation</keyword>
<evidence type="ECO:0000256" key="3">
    <source>
        <dbReference type="ARBA" id="ARBA00023125"/>
    </source>
</evidence>
<name>A0A367KXU1_RHIST</name>
<evidence type="ECO:0000256" key="2">
    <source>
        <dbReference type="ARBA" id="ARBA00023015"/>
    </source>
</evidence>
<feature type="region of interest" description="Disordered" evidence="6">
    <location>
        <begin position="63"/>
        <end position="82"/>
    </location>
</feature>
<keyword evidence="4" id="KW-0804">Transcription</keyword>
<feature type="region of interest" description="Disordered" evidence="6">
    <location>
        <begin position="1"/>
        <end position="55"/>
    </location>
</feature>
<reference evidence="8 9" key="1">
    <citation type="journal article" date="2018" name="G3 (Bethesda)">
        <title>Phylogenetic and Phylogenomic Definition of Rhizopus Species.</title>
        <authorList>
            <person name="Gryganskyi A.P."/>
            <person name="Golan J."/>
            <person name="Dolatabadi S."/>
            <person name="Mondo S."/>
            <person name="Robb S."/>
            <person name="Idnurm A."/>
            <person name="Muszewska A."/>
            <person name="Steczkiewicz K."/>
            <person name="Masonjones S."/>
            <person name="Liao H.L."/>
            <person name="Gajdeczka M.T."/>
            <person name="Anike F."/>
            <person name="Vuek A."/>
            <person name="Anishchenko I.M."/>
            <person name="Voigt K."/>
            <person name="de Hoog G.S."/>
            <person name="Smith M.E."/>
            <person name="Heitman J."/>
            <person name="Vilgalys R."/>
            <person name="Stajich J.E."/>
        </authorList>
    </citation>
    <scope>NUCLEOTIDE SEQUENCE [LARGE SCALE GENOMIC DNA]</scope>
    <source>
        <strain evidence="8 9">LSU 92-RS-03</strain>
    </source>
</reference>
<protein>
    <recommendedName>
        <fullName evidence="7">BHLH domain-containing protein</fullName>
    </recommendedName>
</protein>
<dbReference type="SMART" id="SM00353">
    <property type="entry name" value="HLH"/>
    <property type="match status" value="1"/>
</dbReference>
<comment type="subcellular location">
    <subcellularLocation>
        <location evidence="1">Nucleus</location>
    </subcellularLocation>
</comment>
<dbReference type="AlphaFoldDB" id="A0A367KXU1"/>
<keyword evidence="9" id="KW-1185">Reference proteome</keyword>
<gene>
    <name evidence="8" type="ORF">CU098_013950</name>
</gene>
<accession>A0A367KXU1</accession>
<dbReference type="GO" id="GO:0005634">
    <property type="term" value="C:nucleus"/>
    <property type="evidence" value="ECO:0007669"/>
    <property type="project" value="UniProtKB-SubCell"/>
</dbReference>
<dbReference type="CDD" id="cd11387">
    <property type="entry name" value="bHLHzip_USF_MITF"/>
    <property type="match status" value="1"/>
</dbReference>
<evidence type="ECO:0000313" key="9">
    <source>
        <dbReference type="Proteomes" id="UP000253551"/>
    </source>
</evidence>
<dbReference type="STRING" id="4846.A0A367KXU1"/>
<comment type="caution">
    <text evidence="8">The sequence shown here is derived from an EMBL/GenBank/DDBJ whole genome shotgun (WGS) entry which is preliminary data.</text>
</comment>
<keyword evidence="3" id="KW-0238">DNA-binding</keyword>
<feature type="domain" description="BHLH" evidence="7">
    <location>
        <begin position="198"/>
        <end position="257"/>
    </location>
</feature>
<dbReference type="PROSITE" id="PS50888">
    <property type="entry name" value="BHLH"/>
    <property type="match status" value="1"/>
</dbReference>
<organism evidence="8 9">
    <name type="scientific">Rhizopus stolonifer</name>
    <name type="common">Rhizopus nigricans</name>
    <dbReference type="NCBI Taxonomy" id="4846"/>
    <lineage>
        <taxon>Eukaryota</taxon>
        <taxon>Fungi</taxon>
        <taxon>Fungi incertae sedis</taxon>
        <taxon>Mucoromycota</taxon>
        <taxon>Mucoromycotina</taxon>
        <taxon>Mucoromycetes</taxon>
        <taxon>Mucorales</taxon>
        <taxon>Mucorineae</taxon>
        <taxon>Rhizopodaceae</taxon>
        <taxon>Rhizopus</taxon>
    </lineage>
</organism>
<sequence>MPASDSLRHPTPYHIIQTSGNNGYHSPHPLSNVDSSSPFHLNRDSPSEQQQQQNQIEFSDSFSQQVMHPMSSPLSSEYDEHSEYPQLYDRHSFSSTTQPMPTTIPMDIHRRSSAATDVSLQNNQPVFVSGSSFDSTHSLAMSAPANMGYEYTYNPLEIHGNHHGNTTSNQSGGHGLAKSYEDDYTAQLNMQIMMEKRRRRRESHNAGKRRRDNINDRIQELCSLLPEKALENISLGPNNKPNKGIILKKSVDHIRYLQQE</sequence>
<proteinExistence type="predicted"/>
<dbReference type="EMBL" id="PJQM01000045">
    <property type="protein sequence ID" value="RCI07033.1"/>
    <property type="molecule type" value="Genomic_DNA"/>
</dbReference>
<dbReference type="PANTHER" id="PTHR45776">
    <property type="entry name" value="MIP04163P"/>
    <property type="match status" value="1"/>
</dbReference>
<dbReference type="Pfam" id="PF00010">
    <property type="entry name" value="HLH"/>
    <property type="match status" value="1"/>
</dbReference>